<dbReference type="InterPro" id="IPR005936">
    <property type="entry name" value="FtsH"/>
</dbReference>
<comment type="subcellular location">
    <subcellularLocation>
        <location evidence="15">Cell membrane</location>
        <topology evidence="15">Multi-pass membrane protein</topology>
        <orientation evidence="15">Cytoplasmic side</orientation>
    </subcellularLocation>
    <subcellularLocation>
        <location evidence="1">Membrane</location>
    </subcellularLocation>
</comment>
<dbReference type="GO" id="GO:0004176">
    <property type="term" value="F:ATP-dependent peptidase activity"/>
    <property type="evidence" value="ECO:0007669"/>
    <property type="project" value="InterPro"/>
</dbReference>
<dbReference type="Pfam" id="PF06480">
    <property type="entry name" value="FtsH_ext"/>
    <property type="match status" value="1"/>
</dbReference>
<dbReference type="GO" id="GO:0005524">
    <property type="term" value="F:ATP binding"/>
    <property type="evidence" value="ECO:0007669"/>
    <property type="project" value="UniProtKB-UniRule"/>
</dbReference>
<evidence type="ECO:0000256" key="12">
    <source>
        <dbReference type="ARBA" id="ARBA00023049"/>
    </source>
</evidence>
<keyword evidence="7 15" id="KW-0547">Nucleotide-binding</keyword>
<dbReference type="InterPro" id="IPR011546">
    <property type="entry name" value="Pept_M41_FtsH_extracell"/>
</dbReference>
<dbReference type="InterPro" id="IPR000642">
    <property type="entry name" value="Peptidase_M41"/>
</dbReference>
<dbReference type="GO" id="GO:0005886">
    <property type="term" value="C:plasma membrane"/>
    <property type="evidence" value="ECO:0007669"/>
    <property type="project" value="UniProtKB-SubCell"/>
</dbReference>
<dbReference type="FunFam" id="3.40.50.300:FF:000001">
    <property type="entry name" value="ATP-dependent zinc metalloprotease FtsH"/>
    <property type="match status" value="1"/>
</dbReference>
<comment type="subunit">
    <text evidence="15">Homohexamer.</text>
</comment>
<evidence type="ECO:0000256" key="6">
    <source>
        <dbReference type="ARBA" id="ARBA00022723"/>
    </source>
</evidence>
<dbReference type="SMART" id="SM00382">
    <property type="entry name" value="AAA"/>
    <property type="match status" value="1"/>
</dbReference>
<evidence type="ECO:0000313" key="18">
    <source>
        <dbReference type="EMBL" id="QNM07503.1"/>
    </source>
</evidence>
<gene>
    <name evidence="15" type="primary">ftsH</name>
    <name evidence="18" type="ORF">H9Q79_11250</name>
</gene>
<dbReference type="SUPFAM" id="SSF140990">
    <property type="entry name" value="FtsH protease domain-like"/>
    <property type="match status" value="1"/>
</dbReference>
<dbReference type="InterPro" id="IPR003959">
    <property type="entry name" value="ATPase_AAA_core"/>
</dbReference>
<evidence type="ECO:0000256" key="8">
    <source>
        <dbReference type="ARBA" id="ARBA00022801"/>
    </source>
</evidence>
<dbReference type="GO" id="GO:0030163">
    <property type="term" value="P:protein catabolic process"/>
    <property type="evidence" value="ECO:0007669"/>
    <property type="project" value="UniProtKB-UniRule"/>
</dbReference>
<dbReference type="Pfam" id="PF00004">
    <property type="entry name" value="AAA"/>
    <property type="match status" value="1"/>
</dbReference>
<sequence length="611" mass="66937">MNKQSKGWGTYAILIVVLIVLFIYLPNVMSQSKTISNTEYQTLLETGKLTKVVIDQNGEVPTGVVRFETQDGESGKVNVPDVKEAAQELKDRDVAYSMNNVSKDSIFLTLILPVMLCSVVVIIFMSLMNRSAGGGGTNAKMMNFGKSRARMSTDQDKKVMFSDVAGLIEEKEDLVEIVDFLRHPQKYIKVGARIPKGVLLVGPPGTGKTLLAKAVAGEAGVPFFSISGSDFVEMFVGVGASRVRDLFEDAKKNAPCIVFIDEIDAVARRRGTGMGGGHDEREQTLNQLLVEMDGFGVNEGIIVMAATNRVDILDPAILRPGRFDRRVMVGVPDVRGREEILRVHAKGKPLGDDVDLRQIAQTTAGFTGAELENLLNEAAIHAAKAGRAYLLQEDIKDAFIKVGVGTEKKSKIISDKEKKITAYHEAGHAILFHVLPDMEPVYTISVIPTGPGAAGYTMPQPENDNMFNTKGKMLQHITVCLGGRVAEEMVFDDITTGASQDIKQATSIARAMVTKYGMSSKLGLVTYGDDSDEVFIGRDWGHTKNFSENVAAAIDEEVKEIVESCHSRARDVISKHRYVLEECAKQLITKEKLNRQEFEAIFEQEAEGPEE</sequence>
<reference evidence="18 19" key="1">
    <citation type="submission" date="2020-08" db="EMBL/GenBank/DDBJ databases">
        <authorList>
            <person name="Liu C."/>
            <person name="Sun Q."/>
        </authorList>
    </citation>
    <scope>NUCLEOTIDE SEQUENCE [LARGE SCALE GENOMIC DNA]</scope>
    <source>
        <strain evidence="18 19">NSJ-29</strain>
    </source>
</reference>
<accession>A0A7G9G9M1</accession>
<dbReference type="GO" id="GO:0006508">
    <property type="term" value="P:proteolysis"/>
    <property type="evidence" value="ECO:0007669"/>
    <property type="project" value="UniProtKB-KW"/>
</dbReference>
<evidence type="ECO:0000313" key="19">
    <source>
        <dbReference type="Proteomes" id="UP000515860"/>
    </source>
</evidence>
<evidence type="ECO:0000256" key="5">
    <source>
        <dbReference type="ARBA" id="ARBA00022692"/>
    </source>
</evidence>
<evidence type="ECO:0000256" key="2">
    <source>
        <dbReference type="ARBA" id="ARBA00010044"/>
    </source>
</evidence>
<dbReference type="InterPro" id="IPR037219">
    <property type="entry name" value="Peptidase_M41-like"/>
</dbReference>
<feature type="transmembrane region" description="Helical" evidence="15">
    <location>
        <begin position="6"/>
        <end position="25"/>
    </location>
</feature>
<comment type="similarity">
    <text evidence="2 15">In the C-terminal section; belongs to the peptidase M41 family.</text>
</comment>
<keyword evidence="13 15" id="KW-0472">Membrane</keyword>
<keyword evidence="5 15" id="KW-0812">Transmembrane</keyword>
<dbReference type="HAMAP" id="MF_01458">
    <property type="entry name" value="FtsH"/>
    <property type="match status" value="1"/>
</dbReference>
<dbReference type="Pfam" id="PF01434">
    <property type="entry name" value="Peptidase_M41"/>
    <property type="match status" value="1"/>
</dbReference>
<comment type="similarity">
    <text evidence="14 15">In the central section; belongs to the AAA ATPase family.</text>
</comment>
<dbReference type="InterPro" id="IPR003593">
    <property type="entry name" value="AAA+_ATPase"/>
</dbReference>
<dbReference type="SUPFAM" id="SSF52540">
    <property type="entry name" value="P-loop containing nucleoside triphosphate hydrolases"/>
    <property type="match status" value="1"/>
</dbReference>
<evidence type="ECO:0000256" key="14">
    <source>
        <dbReference type="ARBA" id="ARBA00061570"/>
    </source>
</evidence>
<keyword evidence="4 15" id="KW-0645">Protease</keyword>
<comment type="cofactor">
    <cofactor evidence="15">
        <name>Zn(2+)</name>
        <dbReference type="ChEBI" id="CHEBI:29105"/>
    </cofactor>
    <text evidence="15">Binds 1 zinc ion per subunit.</text>
</comment>
<dbReference type="FunFam" id="1.20.58.760:FF:000001">
    <property type="entry name" value="ATP-dependent zinc metalloprotease FtsH"/>
    <property type="match status" value="1"/>
</dbReference>
<evidence type="ECO:0000256" key="15">
    <source>
        <dbReference type="HAMAP-Rule" id="MF_01458"/>
    </source>
</evidence>
<dbReference type="InterPro" id="IPR003960">
    <property type="entry name" value="ATPase_AAA_CS"/>
</dbReference>
<dbReference type="EC" id="3.4.24.-" evidence="15"/>
<dbReference type="PANTHER" id="PTHR23076">
    <property type="entry name" value="METALLOPROTEASE M41 FTSH"/>
    <property type="match status" value="1"/>
</dbReference>
<feature type="binding site" evidence="15">
    <location>
        <position position="428"/>
    </location>
    <ligand>
        <name>Zn(2+)</name>
        <dbReference type="ChEBI" id="CHEBI:29105"/>
        <note>catalytic</note>
    </ligand>
</feature>
<organism evidence="18 19">
    <name type="scientific">Wansuia hejianensis</name>
    <dbReference type="NCBI Taxonomy" id="2763667"/>
    <lineage>
        <taxon>Bacteria</taxon>
        <taxon>Bacillati</taxon>
        <taxon>Bacillota</taxon>
        <taxon>Clostridia</taxon>
        <taxon>Lachnospirales</taxon>
        <taxon>Lachnospiraceae</taxon>
        <taxon>Wansuia</taxon>
    </lineage>
</organism>
<evidence type="ECO:0000256" key="11">
    <source>
        <dbReference type="ARBA" id="ARBA00022989"/>
    </source>
</evidence>
<evidence type="ECO:0000256" key="13">
    <source>
        <dbReference type="ARBA" id="ARBA00023136"/>
    </source>
</evidence>
<keyword evidence="9 15" id="KW-0862">Zinc</keyword>
<evidence type="ECO:0000256" key="9">
    <source>
        <dbReference type="ARBA" id="ARBA00022833"/>
    </source>
</evidence>
<comment type="function">
    <text evidence="15">Acts as a processive, ATP-dependent zinc metallopeptidase for both cytoplasmic and membrane proteins. Plays a role in the quality control of integral membrane proteins.</text>
</comment>
<dbReference type="GO" id="GO:0008270">
    <property type="term" value="F:zinc ion binding"/>
    <property type="evidence" value="ECO:0007669"/>
    <property type="project" value="UniProtKB-UniRule"/>
</dbReference>
<feature type="active site" evidence="15">
    <location>
        <position position="425"/>
    </location>
</feature>
<protein>
    <recommendedName>
        <fullName evidence="15">ATP-dependent zinc metalloprotease FtsH</fullName>
        <ecNumber evidence="15">3.4.24.-</ecNumber>
    </recommendedName>
</protein>
<feature type="binding site" evidence="15">
    <location>
        <begin position="202"/>
        <end position="209"/>
    </location>
    <ligand>
        <name>ATP</name>
        <dbReference type="ChEBI" id="CHEBI:30616"/>
    </ligand>
</feature>
<dbReference type="PANTHER" id="PTHR23076:SF113">
    <property type="entry name" value="ATP-DEPENDENT ZINC METALLOPROTEASE FTSH 1, CHLOROPLASTIC-RELATED"/>
    <property type="match status" value="1"/>
</dbReference>
<proteinExistence type="inferred from homology"/>
<evidence type="ECO:0000256" key="1">
    <source>
        <dbReference type="ARBA" id="ARBA00004370"/>
    </source>
</evidence>
<feature type="domain" description="AAA+ ATPase" evidence="17">
    <location>
        <begin position="194"/>
        <end position="333"/>
    </location>
</feature>
<dbReference type="InterPro" id="IPR027417">
    <property type="entry name" value="P-loop_NTPase"/>
</dbReference>
<keyword evidence="6 15" id="KW-0479">Metal-binding</keyword>
<dbReference type="PROSITE" id="PS00674">
    <property type="entry name" value="AAA"/>
    <property type="match status" value="1"/>
</dbReference>
<keyword evidence="3 15" id="KW-1003">Cell membrane</keyword>
<dbReference type="Proteomes" id="UP000515860">
    <property type="component" value="Chromosome"/>
</dbReference>
<dbReference type="Pfam" id="PF17862">
    <property type="entry name" value="AAA_lid_3"/>
    <property type="match status" value="1"/>
</dbReference>
<dbReference type="EMBL" id="CP060635">
    <property type="protein sequence ID" value="QNM07503.1"/>
    <property type="molecule type" value="Genomic_DNA"/>
</dbReference>
<keyword evidence="19" id="KW-1185">Reference proteome</keyword>
<dbReference type="Gene3D" id="1.10.8.60">
    <property type="match status" value="1"/>
</dbReference>
<dbReference type="RefSeq" id="WP_249328315.1">
    <property type="nucleotide sequence ID" value="NZ_CP060635.1"/>
</dbReference>
<feature type="binding site" evidence="15">
    <location>
        <position position="424"/>
    </location>
    <ligand>
        <name>Zn(2+)</name>
        <dbReference type="ChEBI" id="CHEBI:29105"/>
        <note>catalytic</note>
    </ligand>
</feature>
<evidence type="ECO:0000256" key="16">
    <source>
        <dbReference type="RuleBase" id="RU003651"/>
    </source>
</evidence>
<dbReference type="FunFam" id="1.10.8.60:FF:000001">
    <property type="entry name" value="ATP-dependent zinc metalloprotease FtsH"/>
    <property type="match status" value="1"/>
</dbReference>
<dbReference type="GO" id="GO:0016887">
    <property type="term" value="F:ATP hydrolysis activity"/>
    <property type="evidence" value="ECO:0007669"/>
    <property type="project" value="UniProtKB-UniRule"/>
</dbReference>
<name>A0A7G9G9M1_9FIRM</name>
<dbReference type="AlphaFoldDB" id="A0A7G9G9M1"/>
<evidence type="ECO:0000256" key="3">
    <source>
        <dbReference type="ARBA" id="ARBA00022475"/>
    </source>
</evidence>
<dbReference type="CDD" id="cd19501">
    <property type="entry name" value="RecA-like_FtsH"/>
    <property type="match status" value="1"/>
</dbReference>
<evidence type="ECO:0000259" key="17">
    <source>
        <dbReference type="SMART" id="SM00382"/>
    </source>
</evidence>
<comment type="similarity">
    <text evidence="16">Belongs to the AAA ATPase family.</text>
</comment>
<dbReference type="Gene3D" id="1.20.58.760">
    <property type="entry name" value="Peptidase M41"/>
    <property type="match status" value="1"/>
</dbReference>
<evidence type="ECO:0000256" key="10">
    <source>
        <dbReference type="ARBA" id="ARBA00022840"/>
    </source>
</evidence>
<keyword evidence="11 15" id="KW-1133">Transmembrane helix</keyword>
<dbReference type="Gene3D" id="3.40.50.300">
    <property type="entry name" value="P-loop containing nucleotide triphosphate hydrolases"/>
    <property type="match status" value="1"/>
</dbReference>
<evidence type="ECO:0000256" key="4">
    <source>
        <dbReference type="ARBA" id="ARBA00022670"/>
    </source>
</evidence>
<dbReference type="KEGG" id="whj:H9Q79_11250"/>
<evidence type="ECO:0000256" key="7">
    <source>
        <dbReference type="ARBA" id="ARBA00022741"/>
    </source>
</evidence>
<dbReference type="GO" id="GO:0004222">
    <property type="term" value="F:metalloendopeptidase activity"/>
    <property type="evidence" value="ECO:0007669"/>
    <property type="project" value="InterPro"/>
</dbReference>
<dbReference type="InterPro" id="IPR041569">
    <property type="entry name" value="AAA_lid_3"/>
</dbReference>
<keyword evidence="8 15" id="KW-0378">Hydrolase</keyword>
<feature type="binding site" evidence="15">
    <location>
        <position position="501"/>
    </location>
    <ligand>
        <name>Zn(2+)</name>
        <dbReference type="ChEBI" id="CHEBI:29105"/>
        <note>catalytic</note>
    </ligand>
</feature>
<dbReference type="NCBIfam" id="TIGR01241">
    <property type="entry name" value="FtsH_fam"/>
    <property type="match status" value="1"/>
</dbReference>
<feature type="transmembrane region" description="Helical" evidence="15">
    <location>
        <begin position="106"/>
        <end position="128"/>
    </location>
</feature>
<keyword evidence="10 15" id="KW-0067">ATP-binding</keyword>
<keyword evidence="12 15" id="KW-0482">Metalloprotease</keyword>